<gene>
    <name evidence="2" type="ORF">PILCRDRAFT_17490</name>
</gene>
<dbReference type="EMBL" id="KN833589">
    <property type="protein sequence ID" value="KIM71016.1"/>
    <property type="molecule type" value="Genomic_DNA"/>
</dbReference>
<keyword evidence="3" id="KW-1185">Reference proteome</keyword>
<accession>A0A0C3ET66</accession>
<evidence type="ECO:0000256" key="1">
    <source>
        <dbReference type="SAM" id="MobiDB-lite"/>
    </source>
</evidence>
<sequence length="303" mass="32367">MQSNGPLPTSIVAASKNMFSKSAESDEDDDVFGDSTHRPKTSSGAVSNKKSKINSKIDDNELQSPFEHEDEPTPRKSLSTVANNTATPRNSLSAAKGGRMGKGKTPASKDDNSSDEGSVYLEDQVTSESSPDIDESDVGNRDPELEDSYNGLVNIRAACVISWSNRAGPGLPCYTGIQIEIPKIDNVLLYQAVTFGGSPKFANLSRTDPAKISTGVGSSTYFHAVGGGAPVIFLSTIIVKDCNLQDAKVSSTGRFQKVIEGACIEGEWEHLVGAIGQVIHAREFKAQFYVDNLSFATTYSSDN</sequence>
<name>A0A0C3ET66_PILCF</name>
<dbReference type="AlphaFoldDB" id="A0A0C3ET66"/>
<proteinExistence type="predicted"/>
<evidence type="ECO:0000313" key="3">
    <source>
        <dbReference type="Proteomes" id="UP000054166"/>
    </source>
</evidence>
<protein>
    <submittedName>
        <fullName evidence="2">Uncharacterized protein</fullName>
    </submittedName>
</protein>
<evidence type="ECO:0000313" key="2">
    <source>
        <dbReference type="EMBL" id="KIM71016.1"/>
    </source>
</evidence>
<reference evidence="3" key="2">
    <citation type="submission" date="2015-01" db="EMBL/GenBank/DDBJ databases">
        <title>Evolutionary Origins and Diversification of the Mycorrhizal Mutualists.</title>
        <authorList>
            <consortium name="DOE Joint Genome Institute"/>
            <consortium name="Mycorrhizal Genomics Consortium"/>
            <person name="Kohler A."/>
            <person name="Kuo A."/>
            <person name="Nagy L.G."/>
            <person name="Floudas D."/>
            <person name="Copeland A."/>
            <person name="Barry K.W."/>
            <person name="Cichocki N."/>
            <person name="Veneault-Fourrey C."/>
            <person name="LaButti K."/>
            <person name="Lindquist E.A."/>
            <person name="Lipzen A."/>
            <person name="Lundell T."/>
            <person name="Morin E."/>
            <person name="Murat C."/>
            <person name="Riley R."/>
            <person name="Ohm R."/>
            <person name="Sun H."/>
            <person name="Tunlid A."/>
            <person name="Henrissat B."/>
            <person name="Grigoriev I.V."/>
            <person name="Hibbett D.S."/>
            <person name="Martin F."/>
        </authorList>
    </citation>
    <scope>NUCLEOTIDE SEQUENCE [LARGE SCALE GENOMIC DNA]</scope>
    <source>
        <strain evidence="3">F 1598</strain>
    </source>
</reference>
<feature type="compositionally biased region" description="Polar residues" evidence="1">
    <location>
        <begin position="76"/>
        <end position="93"/>
    </location>
</feature>
<feature type="region of interest" description="Disordered" evidence="1">
    <location>
        <begin position="1"/>
        <end position="145"/>
    </location>
</feature>
<organism evidence="2 3">
    <name type="scientific">Piloderma croceum (strain F 1598)</name>
    <dbReference type="NCBI Taxonomy" id="765440"/>
    <lineage>
        <taxon>Eukaryota</taxon>
        <taxon>Fungi</taxon>
        <taxon>Dikarya</taxon>
        <taxon>Basidiomycota</taxon>
        <taxon>Agaricomycotina</taxon>
        <taxon>Agaricomycetes</taxon>
        <taxon>Agaricomycetidae</taxon>
        <taxon>Atheliales</taxon>
        <taxon>Atheliaceae</taxon>
        <taxon>Piloderma</taxon>
    </lineage>
</organism>
<reference evidence="2 3" key="1">
    <citation type="submission" date="2014-04" db="EMBL/GenBank/DDBJ databases">
        <authorList>
            <consortium name="DOE Joint Genome Institute"/>
            <person name="Kuo A."/>
            <person name="Tarkka M."/>
            <person name="Buscot F."/>
            <person name="Kohler A."/>
            <person name="Nagy L.G."/>
            <person name="Floudas D."/>
            <person name="Copeland A."/>
            <person name="Barry K.W."/>
            <person name="Cichocki N."/>
            <person name="Veneault-Fourrey C."/>
            <person name="LaButti K."/>
            <person name="Lindquist E.A."/>
            <person name="Lipzen A."/>
            <person name="Lundell T."/>
            <person name="Morin E."/>
            <person name="Murat C."/>
            <person name="Sun H."/>
            <person name="Tunlid A."/>
            <person name="Henrissat B."/>
            <person name="Grigoriev I.V."/>
            <person name="Hibbett D.S."/>
            <person name="Martin F."/>
            <person name="Nordberg H.P."/>
            <person name="Cantor M.N."/>
            <person name="Hua S.X."/>
        </authorList>
    </citation>
    <scope>NUCLEOTIDE SEQUENCE [LARGE SCALE GENOMIC DNA]</scope>
    <source>
        <strain evidence="2 3">F 1598</strain>
    </source>
</reference>
<dbReference type="Proteomes" id="UP000054166">
    <property type="component" value="Unassembled WGS sequence"/>
</dbReference>
<dbReference type="HOGENOM" id="CLU_919965_0_0_1"/>
<feature type="non-terminal residue" evidence="2">
    <location>
        <position position="303"/>
    </location>
</feature>
<dbReference type="STRING" id="765440.A0A0C3ET66"/>
<dbReference type="InParanoid" id="A0A0C3ET66"/>